<name>A0A834F3X4_ORYME</name>
<evidence type="ECO:0000313" key="3">
    <source>
        <dbReference type="Proteomes" id="UP000646548"/>
    </source>
</evidence>
<feature type="transmembrane region" description="Helical" evidence="1">
    <location>
        <begin position="61"/>
        <end position="82"/>
    </location>
</feature>
<protein>
    <submittedName>
        <fullName evidence="2">Uncharacterized protein</fullName>
    </submittedName>
</protein>
<keyword evidence="1" id="KW-0472">Membrane</keyword>
<dbReference type="Proteomes" id="UP000646548">
    <property type="component" value="Unassembled WGS sequence"/>
</dbReference>
<keyword evidence="1" id="KW-0812">Transmembrane</keyword>
<dbReference type="AlphaFoldDB" id="A0A834F3X4"/>
<proteinExistence type="predicted"/>
<dbReference type="EMBL" id="WKFB01000548">
    <property type="protein sequence ID" value="KAF6719881.1"/>
    <property type="molecule type" value="Genomic_DNA"/>
</dbReference>
<keyword evidence="1" id="KW-1133">Transmembrane helix</keyword>
<gene>
    <name evidence="2" type="ORF">FQA47_000201</name>
</gene>
<reference evidence="2" key="1">
    <citation type="journal article" name="BMC Genomics">
        <title>Long-read sequencing and de novo genome assembly of marine medaka (Oryzias melastigma).</title>
        <authorList>
            <person name="Liang P."/>
            <person name="Saqib H.S.A."/>
            <person name="Ni X."/>
            <person name="Shen Y."/>
        </authorList>
    </citation>
    <scope>NUCLEOTIDE SEQUENCE</scope>
    <source>
        <strain evidence="2">Bigg-433</strain>
    </source>
</reference>
<sequence length="102" mass="11730">MFAHFATKKKKKKFQQKETFSFESSKTPKNTVFAVHIRLVLRCLLMQSGLGKKKKKKKRPLTTDFAAFLYCANVSLSVVFFVTSECDILILSWTQNPPRPVT</sequence>
<accession>A0A834F3X4</accession>
<evidence type="ECO:0000313" key="2">
    <source>
        <dbReference type="EMBL" id="KAF6719881.1"/>
    </source>
</evidence>
<comment type="caution">
    <text evidence="2">The sequence shown here is derived from an EMBL/GenBank/DDBJ whole genome shotgun (WGS) entry which is preliminary data.</text>
</comment>
<organism evidence="2 3">
    <name type="scientific">Oryzias melastigma</name>
    <name type="common">Marine medaka</name>
    <dbReference type="NCBI Taxonomy" id="30732"/>
    <lineage>
        <taxon>Eukaryota</taxon>
        <taxon>Metazoa</taxon>
        <taxon>Chordata</taxon>
        <taxon>Craniata</taxon>
        <taxon>Vertebrata</taxon>
        <taxon>Euteleostomi</taxon>
        <taxon>Actinopterygii</taxon>
        <taxon>Neopterygii</taxon>
        <taxon>Teleostei</taxon>
        <taxon>Neoteleostei</taxon>
        <taxon>Acanthomorphata</taxon>
        <taxon>Ovalentaria</taxon>
        <taxon>Atherinomorphae</taxon>
        <taxon>Beloniformes</taxon>
        <taxon>Adrianichthyidae</taxon>
        <taxon>Oryziinae</taxon>
        <taxon>Oryzias</taxon>
    </lineage>
</organism>
<evidence type="ECO:0000256" key="1">
    <source>
        <dbReference type="SAM" id="Phobius"/>
    </source>
</evidence>